<dbReference type="InterPro" id="IPR008969">
    <property type="entry name" value="CarboxyPept-like_regulatory"/>
</dbReference>
<dbReference type="RefSeq" id="WP_166585009.1">
    <property type="nucleotide sequence ID" value="NZ_WWEO01000040.1"/>
</dbReference>
<organism evidence="1 2">
    <name type="scientific">Mucilaginibacter agri</name>
    <dbReference type="NCBI Taxonomy" id="2695265"/>
    <lineage>
        <taxon>Bacteria</taxon>
        <taxon>Pseudomonadati</taxon>
        <taxon>Bacteroidota</taxon>
        <taxon>Sphingobacteriia</taxon>
        <taxon>Sphingobacteriales</taxon>
        <taxon>Sphingobacteriaceae</taxon>
        <taxon>Mucilaginibacter</taxon>
    </lineage>
</organism>
<reference evidence="1" key="1">
    <citation type="submission" date="2020-01" db="EMBL/GenBank/DDBJ databases">
        <authorList>
            <person name="Seo Y.L."/>
        </authorList>
    </citation>
    <scope>NUCLEOTIDE SEQUENCE</scope>
    <source>
        <strain evidence="1">R11</strain>
    </source>
</reference>
<name>A0A965ZF21_9SPHI</name>
<reference evidence="1" key="2">
    <citation type="submission" date="2020-10" db="EMBL/GenBank/DDBJ databases">
        <title>Mucilaginibacter sp. nov., isolated from soil.</title>
        <authorList>
            <person name="Jeon C.O."/>
        </authorList>
    </citation>
    <scope>NUCLEOTIDE SEQUENCE</scope>
    <source>
        <strain evidence="1">R11</strain>
    </source>
</reference>
<evidence type="ECO:0000313" key="1">
    <source>
        <dbReference type="EMBL" id="NCD69028.1"/>
    </source>
</evidence>
<gene>
    <name evidence="1" type="ORF">GSY63_06645</name>
</gene>
<dbReference type="SUPFAM" id="SSF49464">
    <property type="entry name" value="Carboxypeptidase regulatory domain-like"/>
    <property type="match status" value="1"/>
</dbReference>
<proteinExistence type="predicted"/>
<protein>
    <recommendedName>
        <fullName evidence="3">TonB-dependent receptor</fullName>
    </recommendedName>
</protein>
<dbReference type="AlphaFoldDB" id="A0A965ZF21"/>
<dbReference type="Proteomes" id="UP000638732">
    <property type="component" value="Unassembled WGS sequence"/>
</dbReference>
<comment type="caution">
    <text evidence="1">The sequence shown here is derived from an EMBL/GenBank/DDBJ whole genome shotgun (WGS) entry which is preliminary data.</text>
</comment>
<sequence length="889" mass="99542">MKAIIISILLFLWALLSAHTIYAQTLHGTVKDSLGKVVSFAGVNLKAGGNTIIAYTVSNDRGMYSLAVPADADKKTLILEVSCIGFTKQSKPVTDLNTPYNFALSMTNHQLKTVTVKDNRPRLRTSGDTLNYKVSDFSGPQDRVIGDVIKKLPGIAVDANGKISYNGKSISNFYIGGDNLLDDKYNIATSTIPSAAVDKVQVMENHQPVKMLQNKVLSDDVALNITIKKEAQLQLMGQATIGAGLPGKYDENINAIMLKDKYKAINYLKGNNTGNDVAWDLTSHNMSEYNSRVDNNKPTTELSLGAAGNPNLPTSRYLFNQSGLLNLNNLVNIKKDVQLKANISYLHDTQKQDYQKLTQTYLPGDTITYTEVQKNKKRPDLLHAQFNLNINKEKFYLNDALMGDVNYNTSYSALTTNGNSANQKLKDNLRDFSNELSFMQTLKSGTIVNLYSYIDHITEPEIRTIEPGLNASIFNNSQPYKQLVQTVNVPTWATNNYVLFTLPGDLITQKYKAGFNIQSQQLNSLLYTVQNDQSTRPALDSAANNLDWTRKKFFAEAGFDIPGKKLKLAVTVPVTLQQTSYKEPLYQLDESLTRLYVNPQVSLKYLTGIENYITLSYNYRNNIGDINNVYRGYILTNYRSLYANNAGLTETKTQNAGLGFNYRKAIDMFFFGINTIYSHTDANNIAYSNITPNFQQRIVLPYQNSTDSWMIMGSISKYNFDLHTTFSGGASWQSSRSNQIFNGELLPYQNKITTVNAGIETKVSSTINFSYKINFSHNVSQSSAAPGNAFNQLQHNAAITYVPISSLYFTLSGDNYYTHQPNMNDLNYSFADFNGRYRFTKSKIDIELNALNLLNTKTYSTAYLSANTYTNSVYKIPGRMIVAKVTFNY</sequence>
<dbReference type="SUPFAM" id="SSF56935">
    <property type="entry name" value="Porins"/>
    <property type="match status" value="1"/>
</dbReference>
<accession>A0A965ZF21</accession>
<evidence type="ECO:0008006" key="3">
    <source>
        <dbReference type="Google" id="ProtNLM"/>
    </source>
</evidence>
<evidence type="ECO:0000313" key="2">
    <source>
        <dbReference type="Proteomes" id="UP000638732"/>
    </source>
</evidence>
<dbReference type="EMBL" id="WWEO01000040">
    <property type="protein sequence ID" value="NCD69028.1"/>
    <property type="molecule type" value="Genomic_DNA"/>
</dbReference>
<keyword evidence="2" id="KW-1185">Reference proteome</keyword>